<dbReference type="AlphaFoldDB" id="A0A699ZU92"/>
<evidence type="ECO:0000313" key="2">
    <source>
        <dbReference type="Proteomes" id="UP000485058"/>
    </source>
</evidence>
<accession>A0A699ZU92</accession>
<proteinExistence type="predicted"/>
<name>A0A699ZU92_HAELA</name>
<keyword evidence="2" id="KW-1185">Reference proteome</keyword>
<comment type="caution">
    <text evidence="1">The sequence shown here is derived from an EMBL/GenBank/DDBJ whole genome shotgun (WGS) entry which is preliminary data.</text>
</comment>
<reference evidence="1 2" key="1">
    <citation type="submission" date="2020-02" db="EMBL/GenBank/DDBJ databases">
        <title>Draft genome sequence of Haematococcus lacustris strain NIES-144.</title>
        <authorList>
            <person name="Morimoto D."/>
            <person name="Nakagawa S."/>
            <person name="Yoshida T."/>
            <person name="Sawayama S."/>
        </authorList>
    </citation>
    <scope>NUCLEOTIDE SEQUENCE [LARGE SCALE GENOMIC DNA]</scope>
    <source>
        <strain evidence="1 2">NIES-144</strain>
    </source>
</reference>
<sequence>MANLKHITVTLATWYAVWAVYLDPKWARQRLRLYEAQDRALEQFFKKLEEDMAEVSMECHGHAKQLVVFFGAAGIGTRGVWGADAVLRACCKVVCRPRAQTSGGAGWCLWMSTAPTGSAQQ</sequence>
<protein>
    <submittedName>
        <fullName evidence="1">Uncharacterized protein</fullName>
    </submittedName>
</protein>
<dbReference type="EMBL" id="BLLF01002207">
    <property type="protein sequence ID" value="GFH23169.1"/>
    <property type="molecule type" value="Genomic_DNA"/>
</dbReference>
<evidence type="ECO:0000313" key="1">
    <source>
        <dbReference type="EMBL" id="GFH23169.1"/>
    </source>
</evidence>
<dbReference type="Proteomes" id="UP000485058">
    <property type="component" value="Unassembled WGS sequence"/>
</dbReference>
<gene>
    <name evidence="1" type="ORF">HaLaN_20741</name>
</gene>
<organism evidence="1 2">
    <name type="scientific">Haematococcus lacustris</name>
    <name type="common">Green alga</name>
    <name type="synonym">Haematococcus pluvialis</name>
    <dbReference type="NCBI Taxonomy" id="44745"/>
    <lineage>
        <taxon>Eukaryota</taxon>
        <taxon>Viridiplantae</taxon>
        <taxon>Chlorophyta</taxon>
        <taxon>core chlorophytes</taxon>
        <taxon>Chlorophyceae</taxon>
        <taxon>CS clade</taxon>
        <taxon>Chlamydomonadales</taxon>
        <taxon>Haematococcaceae</taxon>
        <taxon>Haematococcus</taxon>
    </lineage>
</organism>